<sequence length="106" mass="11914">MDLEKRRRLEADGWQCGTVDEFLGLTPQESAFIEMRLSLSHYLKELRTKNKLTQQALAKKIKSSQSRVAKMESGDPSSSLDLIINTLLEIGATPQEIGKVISSPFY</sequence>
<proteinExistence type="predicted"/>
<keyword evidence="3" id="KW-1185">Reference proteome</keyword>
<dbReference type="Pfam" id="PF01381">
    <property type="entry name" value="HTH_3"/>
    <property type="match status" value="1"/>
</dbReference>
<evidence type="ECO:0000313" key="3">
    <source>
        <dbReference type="Proteomes" id="UP000618445"/>
    </source>
</evidence>
<name>A0ABR8CEX4_9CYAN</name>
<dbReference type="CDD" id="cd00093">
    <property type="entry name" value="HTH_XRE"/>
    <property type="match status" value="1"/>
</dbReference>
<evidence type="ECO:0000313" key="2">
    <source>
        <dbReference type="EMBL" id="MBD2319347.1"/>
    </source>
</evidence>
<dbReference type="Gene3D" id="1.10.260.40">
    <property type="entry name" value="lambda repressor-like DNA-binding domains"/>
    <property type="match status" value="1"/>
</dbReference>
<feature type="domain" description="HTH cro/C1-type" evidence="1">
    <location>
        <begin position="43"/>
        <end position="97"/>
    </location>
</feature>
<dbReference type="InterPro" id="IPR001387">
    <property type="entry name" value="Cro/C1-type_HTH"/>
</dbReference>
<dbReference type="Proteomes" id="UP000618445">
    <property type="component" value="Unassembled WGS sequence"/>
</dbReference>
<dbReference type="EMBL" id="JACJQY010000048">
    <property type="protein sequence ID" value="MBD2319347.1"/>
    <property type="molecule type" value="Genomic_DNA"/>
</dbReference>
<gene>
    <name evidence="2" type="ORF">H6G05_21210</name>
</gene>
<dbReference type="InterPro" id="IPR010982">
    <property type="entry name" value="Lambda_DNA-bd_dom_sf"/>
</dbReference>
<reference evidence="2 3" key="1">
    <citation type="journal article" date="2020" name="ISME J.">
        <title>Comparative genomics reveals insights into cyanobacterial evolution and habitat adaptation.</title>
        <authorList>
            <person name="Chen M.Y."/>
            <person name="Teng W.K."/>
            <person name="Zhao L."/>
            <person name="Hu C.X."/>
            <person name="Zhou Y.K."/>
            <person name="Han B.P."/>
            <person name="Song L.R."/>
            <person name="Shu W.S."/>
        </authorList>
    </citation>
    <scope>NUCLEOTIDE SEQUENCE [LARGE SCALE GENOMIC DNA]</scope>
    <source>
        <strain evidence="2 3">FACHB-1050</strain>
    </source>
</reference>
<accession>A0ABR8CEX4</accession>
<evidence type="ECO:0000259" key="1">
    <source>
        <dbReference type="PROSITE" id="PS50943"/>
    </source>
</evidence>
<organism evidence="2 3">
    <name type="scientific">Phormidium tenue FACHB-1050</name>
    <dbReference type="NCBI Taxonomy" id="2692857"/>
    <lineage>
        <taxon>Bacteria</taxon>
        <taxon>Bacillati</taxon>
        <taxon>Cyanobacteriota</taxon>
        <taxon>Cyanophyceae</taxon>
        <taxon>Oscillatoriophycideae</taxon>
        <taxon>Oscillatoriales</taxon>
        <taxon>Oscillatoriaceae</taxon>
        <taxon>Phormidium</taxon>
    </lineage>
</organism>
<comment type="caution">
    <text evidence="2">The sequence shown here is derived from an EMBL/GenBank/DDBJ whole genome shotgun (WGS) entry which is preliminary data.</text>
</comment>
<dbReference type="SUPFAM" id="SSF47413">
    <property type="entry name" value="lambda repressor-like DNA-binding domains"/>
    <property type="match status" value="1"/>
</dbReference>
<protein>
    <submittedName>
        <fullName evidence="2">Helix-turn-helix transcriptional regulator</fullName>
    </submittedName>
</protein>
<dbReference type="PROSITE" id="PS50943">
    <property type="entry name" value="HTH_CROC1"/>
    <property type="match status" value="1"/>
</dbReference>
<dbReference type="SMART" id="SM00530">
    <property type="entry name" value="HTH_XRE"/>
    <property type="match status" value="1"/>
</dbReference>